<protein>
    <submittedName>
        <fullName evidence="2">Uncharacterized protein</fullName>
    </submittedName>
</protein>
<dbReference type="AlphaFoldDB" id="A0A6A5HBU4"/>
<dbReference type="RefSeq" id="XP_053588739.1">
    <property type="nucleotide sequence ID" value="XM_053724545.1"/>
</dbReference>
<keyword evidence="1" id="KW-0732">Signal</keyword>
<feature type="chain" id="PRO_5025365713" evidence="1">
    <location>
        <begin position="19"/>
        <end position="78"/>
    </location>
</feature>
<name>A0A6A5HBU4_CAERE</name>
<evidence type="ECO:0000256" key="1">
    <source>
        <dbReference type="SAM" id="SignalP"/>
    </source>
</evidence>
<accession>A0A6A5HBU4</accession>
<dbReference type="Proteomes" id="UP000483820">
    <property type="component" value="Chromosome II"/>
</dbReference>
<evidence type="ECO:0000313" key="3">
    <source>
        <dbReference type="Proteomes" id="UP000483820"/>
    </source>
</evidence>
<sequence length="78" mass="8555">MKFFWILLLLTTTVAIHGAKICFNDMDCVYPSLRCHAGQCVSKSGFFGGNDGSDGVECNPECPPMQACYWGRCVIAND</sequence>
<feature type="signal peptide" evidence="1">
    <location>
        <begin position="1"/>
        <end position="18"/>
    </location>
</feature>
<dbReference type="EMBL" id="WUAV01000002">
    <property type="protein sequence ID" value="KAF1764274.1"/>
    <property type="molecule type" value="Genomic_DNA"/>
</dbReference>
<dbReference type="GeneID" id="78773835"/>
<reference evidence="2 3" key="1">
    <citation type="submission" date="2019-12" db="EMBL/GenBank/DDBJ databases">
        <title>Chromosome-level assembly of the Caenorhabditis remanei genome.</title>
        <authorList>
            <person name="Teterina A.A."/>
            <person name="Willis J.H."/>
            <person name="Phillips P.C."/>
        </authorList>
    </citation>
    <scope>NUCLEOTIDE SEQUENCE [LARGE SCALE GENOMIC DNA]</scope>
    <source>
        <strain evidence="2 3">PX506</strain>
        <tissue evidence="2">Whole organism</tissue>
    </source>
</reference>
<dbReference type="KEGG" id="crq:GCK72_004221"/>
<organism evidence="2 3">
    <name type="scientific">Caenorhabditis remanei</name>
    <name type="common">Caenorhabditis vulgaris</name>
    <dbReference type="NCBI Taxonomy" id="31234"/>
    <lineage>
        <taxon>Eukaryota</taxon>
        <taxon>Metazoa</taxon>
        <taxon>Ecdysozoa</taxon>
        <taxon>Nematoda</taxon>
        <taxon>Chromadorea</taxon>
        <taxon>Rhabditida</taxon>
        <taxon>Rhabditina</taxon>
        <taxon>Rhabditomorpha</taxon>
        <taxon>Rhabditoidea</taxon>
        <taxon>Rhabditidae</taxon>
        <taxon>Peloderinae</taxon>
        <taxon>Caenorhabditis</taxon>
    </lineage>
</organism>
<evidence type="ECO:0000313" key="2">
    <source>
        <dbReference type="EMBL" id="KAF1764274.1"/>
    </source>
</evidence>
<gene>
    <name evidence="2" type="ORF">GCK72_004221</name>
</gene>
<proteinExistence type="predicted"/>
<comment type="caution">
    <text evidence="2">The sequence shown here is derived from an EMBL/GenBank/DDBJ whole genome shotgun (WGS) entry which is preliminary data.</text>
</comment>
<dbReference type="CTD" id="78773835"/>